<dbReference type="Pfam" id="PF00535">
    <property type="entry name" value="Glycos_transf_2"/>
    <property type="match status" value="1"/>
</dbReference>
<dbReference type="InterPro" id="IPR001173">
    <property type="entry name" value="Glyco_trans_2-like"/>
</dbReference>
<dbReference type="Gene3D" id="3.90.550.10">
    <property type="entry name" value="Spore Coat Polysaccharide Biosynthesis Protein SpsA, Chain A"/>
    <property type="match status" value="1"/>
</dbReference>
<dbReference type="EMBL" id="CP035108">
    <property type="protein sequence ID" value="QAR34186.1"/>
    <property type="molecule type" value="Genomic_DNA"/>
</dbReference>
<sequence>MISFIMMAKNVEKYIDEAIIELQKENLINWELIIVDDHSDDSTFEAAYCHAEHDSRITVVRNKFVGKVLGTNYGYSLTKGDIIKCIDSDDVLLNNFFKEYDNLQKHEAHCHNAYIVGQNLSVMTKYLVPSCILTESYEFVLSGLISLPKWSWSFNRRIADIIFPMPENLPFEDVWIAMNIKRNAASIYHIKSPVYLYRQHTSNTFGGILNYEKDKVIFRASRLIKLIEIFKREERIISGYATDILDNVYEYNKTMRKEDLTLRDIFSSRLRFNSKLKIWLIRNFPYLIRAFIITKWKLSRS</sequence>
<dbReference type="OrthoDB" id="9807674at2"/>
<dbReference type="KEGG" id="gtl:EP073_12460"/>
<keyword evidence="2" id="KW-0808">Transferase</keyword>
<organism evidence="2 3">
    <name type="scientific">Geovibrio thiophilus</name>
    <dbReference type="NCBI Taxonomy" id="139438"/>
    <lineage>
        <taxon>Bacteria</taxon>
        <taxon>Pseudomonadati</taxon>
        <taxon>Deferribacterota</taxon>
        <taxon>Deferribacteres</taxon>
        <taxon>Deferribacterales</taxon>
        <taxon>Geovibrionaceae</taxon>
        <taxon>Geovibrio</taxon>
    </lineage>
</organism>
<dbReference type="Proteomes" id="UP000287502">
    <property type="component" value="Chromosome"/>
</dbReference>
<reference evidence="2 3" key="1">
    <citation type="submission" date="2019-01" db="EMBL/GenBank/DDBJ databases">
        <title>Geovibrio thiophilus DSM 11263, complete genome.</title>
        <authorList>
            <person name="Spring S."/>
            <person name="Bunk B."/>
            <person name="Sproer C."/>
        </authorList>
    </citation>
    <scope>NUCLEOTIDE SEQUENCE [LARGE SCALE GENOMIC DNA]</scope>
    <source>
        <strain evidence="2 3">DSM 11263</strain>
    </source>
</reference>
<dbReference type="RefSeq" id="WP_128467491.1">
    <property type="nucleotide sequence ID" value="NZ_CP035108.1"/>
</dbReference>
<dbReference type="PANTHER" id="PTHR22916:SF3">
    <property type="entry name" value="UDP-GLCNAC:BETAGAL BETA-1,3-N-ACETYLGLUCOSAMINYLTRANSFERASE-LIKE PROTEIN 1"/>
    <property type="match status" value="1"/>
</dbReference>
<gene>
    <name evidence="2" type="ORF">EP073_12460</name>
</gene>
<accession>A0A410K144</accession>
<proteinExistence type="predicted"/>
<dbReference type="PANTHER" id="PTHR22916">
    <property type="entry name" value="GLYCOSYLTRANSFERASE"/>
    <property type="match status" value="1"/>
</dbReference>
<dbReference type="InterPro" id="IPR029044">
    <property type="entry name" value="Nucleotide-diphossugar_trans"/>
</dbReference>
<protein>
    <submittedName>
        <fullName evidence="2">Glycosyltransferase</fullName>
    </submittedName>
</protein>
<evidence type="ECO:0000313" key="2">
    <source>
        <dbReference type="EMBL" id="QAR34186.1"/>
    </source>
</evidence>
<evidence type="ECO:0000259" key="1">
    <source>
        <dbReference type="Pfam" id="PF00535"/>
    </source>
</evidence>
<dbReference type="AlphaFoldDB" id="A0A410K144"/>
<evidence type="ECO:0000313" key="3">
    <source>
        <dbReference type="Proteomes" id="UP000287502"/>
    </source>
</evidence>
<feature type="domain" description="Glycosyltransferase 2-like" evidence="1">
    <location>
        <begin position="3"/>
        <end position="98"/>
    </location>
</feature>
<name>A0A410K144_9BACT</name>
<dbReference type="GO" id="GO:0016758">
    <property type="term" value="F:hexosyltransferase activity"/>
    <property type="evidence" value="ECO:0007669"/>
    <property type="project" value="UniProtKB-ARBA"/>
</dbReference>
<dbReference type="SUPFAM" id="SSF53448">
    <property type="entry name" value="Nucleotide-diphospho-sugar transferases"/>
    <property type="match status" value="1"/>
</dbReference>
<keyword evidence="3" id="KW-1185">Reference proteome</keyword>